<dbReference type="InterPro" id="IPR025517">
    <property type="entry name" value="DUF4405"/>
</dbReference>
<keyword evidence="2" id="KW-0812">Transmembrane</keyword>
<gene>
    <name evidence="4" type="ordered locus">Glov_0441</name>
</gene>
<reference evidence="4 5" key="1">
    <citation type="submission" date="2008-05" db="EMBL/GenBank/DDBJ databases">
        <title>Complete sequence of chromosome of Geobacter lovleyi SZ.</title>
        <authorList>
            <consortium name="US DOE Joint Genome Institute"/>
            <person name="Lucas S."/>
            <person name="Copeland A."/>
            <person name="Lapidus A."/>
            <person name="Glavina del Rio T."/>
            <person name="Dalin E."/>
            <person name="Tice H."/>
            <person name="Bruce D."/>
            <person name="Goodwin L."/>
            <person name="Pitluck S."/>
            <person name="Chertkov O."/>
            <person name="Meincke L."/>
            <person name="Brettin T."/>
            <person name="Detter J.C."/>
            <person name="Han C."/>
            <person name="Tapia R."/>
            <person name="Kuske C.R."/>
            <person name="Schmutz J."/>
            <person name="Larimer F."/>
            <person name="Land M."/>
            <person name="Hauser L."/>
            <person name="Kyrpides N."/>
            <person name="Mikhailova N."/>
            <person name="Sung Y."/>
            <person name="Fletcher K.E."/>
            <person name="Ritalahti K.M."/>
            <person name="Loeffler F.E."/>
            <person name="Richardson P."/>
        </authorList>
    </citation>
    <scope>NUCLEOTIDE SEQUENCE [LARGE SCALE GENOMIC DNA]</scope>
    <source>
        <strain evidence="5">ATCC BAA-1151 / DSM 17278 / SZ</strain>
    </source>
</reference>
<dbReference type="InterPro" id="IPR002048">
    <property type="entry name" value="EF_hand_dom"/>
</dbReference>
<dbReference type="KEGG" id="glo:Glov_0441"/>
<dbReference type="Pfam" id="PF13202">
    <property type="entry name" value="EF-hand_5"/>
    <property type="match status" value="2"/>
</dbReference>
<dbReference type="RefSeq" id="WP_012468525.1">
    <property type="nucleotide sequence ID" value="NC_010814.1"/>
</dbReference>
<dbReference type="OrthoDB" id="9793491at2"/>
<dbReference type="eggNOG" id="ENOG5032VUS">
    <property type="taxonomic scope" value="Bacteria"/>
</dbReference>
<sequence>MISSTEHRTMLSPLVLTTFLVVGISGVLLAFHVKTGGVKALHEWIGYAFMAAGMLHLAVNWRTFASYVRQRASLMAITAGLVISLFTLYAGASLSPQKSHPLIQVFDQDRNGELDADEIADATITLQKMDNNRDGSVSPSELMADSTRSKGKQKI</sequence>
<keyword evidence="2" id="KW-1133">Transmembrane helix</keyword>
<accession>B3E2B6</accession>
<feature type="transmembrane region" description="Helical" evidence="2">
    <location>
        <begin position="73"/>
        <end position="92"/>
    </location>
</feature>
<evidence type="ECO:0000256" key="1">
    <source>
        <dbReference type="SAM" id="MobiDB-lite"/>
    </source>
</evidence>
<evidence type="ECO:0000313" key="4">
    <source>
        <dbReference type="EMBL" id="ACD94169.1"/>
    </source>
</evidence>
<evidence type="ECO:0000256" key="2">
    <source>
        <dbReference type="SAM" id="Phobius"/>
    </source>
</evidence>
<feature type="domain" description="EF-hand" evidence="3">
    <location>
        <begin position="102"/>
        <end position="129"/>
    </location>
</feature>
<protein>
    <recommendedName>
        <fullName evidence="3">EF-hand domain-containing protein</fullName>
    </recommendedName>
</protein>
<name>B3E2B6_TRIL1</name>
<feature type="compositionally biased region" description="Polar residues" evidence="1">
    <location>
        <begin position="130"/>
        <end position="139"/>
    </location>
</feature>
<dbReference type="Gene3D" id="1.10.238.10">
    <property type="entry name" value="EF-hand"/>
    <property type="match status" value="1"/>
</dbReference>
<proteinExistence type="predicted"/>
<dbReference type="STRING" id="398767.Glov_0441"/>
<dbReference type="Proteomes" id="UP000002420">
    <property type="component" value="Chromosome"/>
</dbReference>
<organism evidence="4 5">
    <name type="scientific">Trichlorobacter lovleyi (strain ATCC BAA-1151 / DSM 17278 / SZ)</name>
    <name type="common">Geobacter lovleyi</name>
    <dbReference type="NCBI Taxonomy" id="398767"/>
    <lineage>
        <taxon>Bacteria</taxon>
        <taxon>Pseudomonadati</taxon>
        <taxon>Thermodesulfobacteriota</taxon>
        <taxon>Desulfuromonadia</taxon>
        <taxon>Geobacterales</taxon>
        <taxon>Geobacteraceae</taxon>
        <taxon>Trichlorobacter</taxon>
    </lineage>
</organism>
<keyword evidence="5" id="KW-1185">Reference proteome</keyword>
<feature type="transmembrane region" description="Helical" evidence="2">
    <location>
        <begin position="12"/>
        <end position="32"/>
    </location>
</feature>
<feature type="transmembrane region" description="Helical" evidence="2">
    <location>
        <begin position="44"/>
        <end position="61"/>
    </location>
</feature>
<dbReference type="InterPro" id="IPR018247">
    <property type="entry name" value="EF_Hand_1_Ca_BS"/>
</dbReference>
<evidence type="ECO:0000259" key="3">
    <source>
        <dbReference type="PROSITE" id="PS50222"/>
    </source>
</evidence>
<dbReference type="Pfam" id="PF14358">
    <property type="entry name" value="DUF4405"/>
    <property type="match status" value="1"/>
</dbReference>
<dbReference type="HOGENOM" id="CLU_1553817_0_0_7"/>
<dbReference type="PROSITE" id="PS50222">
    <property type="entry name" value="EF_HAND_2"/>
    <property type="match status" value="1"/>
</dbReference>
<dbReference type="AlphaFoldDB" id="B3E2B6"/>
<dbReference type="EMBL" id="CP001089">
    <property type="protein sequence ID" value="ACD94169.1"/>
    <property type="molecule type" value="Genomic_DNA"/>
</dbReference>
<dbReference type="SUPFAM" id="SSF47473">
    <property type="entry name" value="EF-hand"/>
    <property type="match status" value="1"/>
</dbReference>
<keyword evidence="2" id="KW-0472">Membrane</keyword>
<dbReference type="GO" id="GO:0005509">
    <property type="term" value="F:calcium ion binding"/>
    <property type="evidence" value="ECO:0007669"/>
    <property type="project" value="InterPro"/>
</dbReference>
<dbReference type="PROSITE" id="PS00018">
    <property type="entry name" value="EF_HAND_1"/>
    <property type="match status" value="2"/>
</dbReference>
<dbReference type="InterPro" id="IPR011992">
    <property type="entry name" value="EF-hand-dom_pair"/>
</dbReference>
<evidence type="ECO:0000313" key="5">
    <source>
        <dbReference type="Proteomes" id="UP000002420"/>
    </source>
</evidence>
<feature type="region of interest" description="Disordered" evidence="1">
    <location>
        <begin position="130"/>
        <end position="155"/>
    </location>
</feature>